<keyword evidence="2" id="KW-1185">Reference proteome</keyword>
<evidence type="ECO:0000313" key="2">
    <source>
        <dbReference type="Proteomes" id="UP000265520"/>
    </source>
</evidence>
<feature type="non-terminal residue" evidence="1">
    <location>
        <position position="1"/>
    </location>
</feature>
<evidence type="ECO:0000313" key="1">
    <source>
        <dbReference type="EMBL" id="MCI28092.1"/>
    </source>
</evidence>
<dbReference type="Proteomes" id="UP000265520">
    <property type="component" value="Unassembled WGS sequence"/>
</dbReference>
<dbReference type="EMBL" id="LXQA010163521">
    <property type="protein sequence ID" value="MCI28092.1"/>
    <property type="molecule type" value="Genomic_DNA"/>
</dbReference>
<protein>
    <submittedName>
        <fullName evidence="1">Uncharacterized protein</fullName>
    </submittedName>
</protein>
<comment type="caution">
    <text evidence="1">The sequence shown here is derived from an EMBL/GenBank/DDBJ whole genome shotgun (WGS) entry which is preliminary data.</text>
</comment>
<sequence length="44" mass="4626">STRSLVGSVVIDSGLDKEDHGLIPAIEIGRGLKPLDTRTDPEPA</sequence>
<organism evidence="1 2">
    <name type="scientific">Trifolium medium</name>
    <dbReference type="NCBI Taxonomy" id="97028"/>
    <lineage>
        <taxon>Eukaryota</taxon>
        <taxon>Viridiplantae</taxon>
        <taxon>Streptophyta</taxon>
        <taxon>Embryophyta</taxon>
        <taxon>Tracheophyta</taxon>
        <taxon>Spermatophyta</taxon>
        <taxon>Magnoliopsida</taxon>
        <taxon>eudicotyledons</taxon>
        <taxon>Gunneridae</taxon>
        <taxon>Pentapetalae</taxon>
        <taxon>rosids</taxon>
        <taxon>fabids</taxon>
        <taxon>Fabales</taxon>
        <taxon>Fabaceae</taxon>
        <taxon>Papilionoideae</taxon>
        <taxon>50 kb inversion clade</taxon>
        <taxon>NPAAA clade</taxon>
        <taxon>Hologalegina</taxon>
        <taxon>IRL clade</taxon>
        <taxon>Trifolieae</taxon>
        <taxon>Trifolium</taxon>
    </lineage>
</organism>
<name>A0A392QW21_9FABA</name>
<accession>A0A392QW21</accession>
<proteinExistence type="predicted"/>
<dbReference type="AlphaFoldDB" id="A0A392QW21"/>
<reference evidence="1 2" key="1">
    <citation type="journal article" date="2018" name="Front. Plant Sci.">
        <title>Red Clover (Trifolium pratense) and Zigzag Clover (T. medium) - A Picture of Genomic Similarities and Differences.</title>
        <authorList>
            <person name="Dluhosova J."/>
            <person name="Istvanek J."/>
            <person name="Nedelnik J."/>
            <person name="Repkova J."/>
        </authorList>
    </citation>
    <scope>NUCLEOTIDE SEQUENCE [LARGE SCALE GENOMIC DNA]</scope>
    <source>
        <strain evidence="2">cv. 10/8</strain>
        <tissue evidence="1">Leaf</tissue>
    </source>
</reference>